<dbReference type="Proteomes" id="UP000094472">
    <property type="component" value="Unassembled WGS sequence"/>
</dbReference>
<evidence type="ECO:0000256" key="1">
    <source>
        <dbReference type="ARBA" id="ARBA00004196"/>
    </source>
</evidence>
<protein>
    <submittedName>
        <fullName evidence="4">Uncharacterized protein</fullName>
    </submittedName>
</protein>
<reference evidence="4 5" key="1">
    <citation type="journal article" date="2016" name="Environ. Microbiol.">
        <title>New Methyloceanibacter diversity from North Sea sediments includes methanotroph containing solely the soluble methane monooxygenase.</title>
        <authorList>
            <person name="Vekeman B."/>
            <person name="Kerckhof F.M."/>
            <person name="Cremers G."/>
            <person name="de Vos P."/>
            <person name="Vandamme P."/>
            <person name="Boon N."/>
            <person name="Op den Camp H.J."/>
            <person name="Heylen K."/>
        </authorList>
    </citation>
    <scope>NUCLEOTIDE SEQUENCE [LARGE SCALE GENOMIC DNA]</scope>
    <source>
        <strain evidence="4 5">R-67175</strain>
    </source>
</reference>
<comment type="caution">
    <text evidence="4">The sequence shown here is derived from an EMBL/GenBank/DDBJ whole genome shotgun (WGS) entry which is preliminary data.</text>
</comment>
<accession>A0A1E3VTX2</accession>
<dbReference type="AlphaFoldDB" id="A0A1E3VTX2"/>
<sequence>MKRTALLLIGLIVVTAIGLILFTYPANKGAEVPGYMEADLVLVGSEQGGRIATLSVKEGDSVTTGDAIFTLESSEQEAAVAAAKSRRDEAQARLADAKAEIQRPREIEVLQAALTRARAMLKQSSLNLDRVQTLYDKGWVSKAQLDEAVAQHDSNQAAVAEAERRISAGQLPGRSGVIEAAVAAVAEASHALEEAKKNLAKREVFAPAGGTIEEVYFRPGEVVVAGQGVVALLPPANLKVRFFVDEPERAKLHVGQTVKVSCDGCPPGLTAAINFIARDAEFTPPVIFSEEQRKKLVFLVEARPDAKAAALTAGQPVTVSLATEAEKVVRR</sequence>
<name>A0A1E3VTX2_9HYPH</name>
<comment type="subcellular location">
    <subcellularLocation>
        <location evidence="1">Cell envelope</location>
    </subcellularLocation>
</comment>
<dbReference type="PANTHER" id="PTHR32347:SF23">
    <property type="entry name" value="BLL5650 PROTEIN"/>
    <property type="match status" value="1"/>
</dbReference>
<dbReference type="OrthoDB" id="9809385at2"/>
<feature type="coiled-coil region" evidence="3">
    <location>
        <begin position="145"/>
        <end position="198"/>
    </location>
</feature>
<dbReference type="InterPro" id="IPR050465">
    <property type="entry name" value="UPF0194_transport"/>
</dbReference>
<proteinExistence type="predicted"/>
<evidence type="ECO:0000256" key="2">
    <source>
        <dbReference type="ARBA" id="ARBA00023054"/>
    </source>
</evidence>
<dbReference type="EMBL" id="LPWF01000027">
    <property type="protein sequence ID" value="ODR96988.1"/>
    <property type="molecule type" value="Genomic_DNA"/>
</dbReference>
<dbReference type="Gene3D" id="2.40.50.100">
    <property type="match status" value="2"/>
</dbReference>
<dbReference type="GO" id="GO:0030313">
    <property type="term" value="C:cell envelope"/>
    <property type="evidence" value="ECO:0007669"/>
    <property type="project" value="UniProtKB-SubCell"/>
</dbReference>
<dbReference type="STRING" id="1774969.AUC69_12690"/>
<evidence type="ECO:0000256" key="3">
    <source>
        <dbReference type="SAM" id="Coils"/>
    </source>
</evidence>
<feature type="coiled-coil region" evidence="3">
    <location>
        <begin position="73"/>
        <end position="100"/>
    </location>
</feature>
<keyword evidence="2 3" id="KW-0175">Coiled coil</keyword>
<evidence type="ECO:0000313" key="5">
    <source>
        <dbReference type="Proteomes" id="UP000094472"/>
    </source>
</evidence>
<dbReference type="RefSeq" id="WP_069442016.1">
    <property type="nucleotide sequence ID" value="NZ_LPWF01000027.1"/>
</dbReference>
<dbReference type="PANTHER" id="PTHR32347">
    <property type="entry name" value="EFFLUX SYSTEM COMPONENT YKNX-RELATED"/>
    <property type="match status" value="1"/>
</dbReference>
<keyword evidence="5" id="KW-1185">Reference proteome</keyword>
<dbReference type="Gene3D" id="1.10.287.470">
    <property type="entry name" value="Helix hairpin bin"/>
    <property type="match status" value="3"/>
</dbReference>
<dbReference type="SUPFAM" id="SSF111369">
    <property type="entry name" value="HlyD-like secretion proteins"/>
    <property type="match status" value="3"/>
</dbReference>
<dbReference type="Gene3D" id="2.40.30.170">
    <property type="match status" value="1"/>
</dbReference>
<evidence type="ECO:0000313" key="4">
    <source>
        <dbReference type="EMBL" id="ODR96988.1"/>
    </source>
</evidence>
<organism evidence="4 5">
    <name type="scientific">Methyloceanibacter superfactus</name>
    <dbReference type="NCBI Taxonomy" id="1774969"/>
    <lineage>
        <taxon>Bacteria</taxon>
        <taxon>Pseudomonadati</taxon>
        <taxon>Pseudomonadota</taxon>
        <taxon>Alphaproteobacteria</taxon>
        <taxon>Hyphomicrobiales</taxon>
        <taxon>Hyphomicrobiaceae</taxon>
        <taxon>Methyloceanibacter</taxon>
    </lineage>
</organism>
<gene>
    <name evidence="4" type="ORF">AUC69_12690</name>
</gene>